<sequence>MAPGSKIFPAFANAFTGDFVPSVYIGLQRLAVPSFHVNEVEGSSSQIILEFVFPFTWPLCYVALRKIKPTCRPCSGLSKPRHGKKLPQKRTQNSNSGMNIPRKDEEELKKLLRVIEEEHRWMNEEFLRLGR</sequence>
<feature type="compositionally biased region" description="Polar residues" evidence="1">
    <location>
        <begin position="89"/>
        <end position="98"/>
    </location>
</feature>
<protein>
    <submittedName>
        <fullName evidence="2">Uncharacterized protein</fullName>
    </submittedName>
</protein>
<dbReference type="EMBL" id="JACXVP010000003">
    <property type="protein sequence ID" value="KAG5617050.1"/>
    <property type="molecule type" value="Genomic_DNA"/>
</dbReference>
<dbReference type="AlphaFoldDB" id="A0A9J5ZYH6"/>
<name>A0A9J5ZYH6_SOLCO</name>
<accession>A0A9J5ZYH6</accession>
<organism evidence="2 3">
    <name type="scientific">Solanum commersonii</name>
    <name type="common">Commerson's wild potato</name>
    <name type="synonym">Commerson's nightshade</name>
    <dbReference type="NCBI Taxonomy" id="4109"/>
    <lineage>
        <taxon>Eukaryota</taxon>
        <taxon>Viridiplantae</taxon>
        <taxon>Streptophyta</taxon>
        <taxon>Embryophyta</taxon>
        <taxon>Tracheophyta</taxon>
        <taxon>Spermatophyta</taxon>
        <taxon>Magnoliopsida</taxon>
        <taxon>eudicotyledons</taxon>
        <taxon>Gunneridae</taxon>
        <taxon>Pentapetalae</taxon>
        <taxon>asterids</taxon>
        <taxon>lamiids</taxon>
        <taxon>Solanales</taxon>
        <taxon>Solanaceae</taxon>
        <taxon>Solanoideae</taxon>
        <taxon>Solaneae</taxon>
        <taxon>Solanum</taxon>
    </lineage>
</organism>
<feature type="region of interest" description="Disordered" evidence="1">
    <location>
        <begin position="74"/>
        <end position="102"/>
    </location>
</feature>
<evidence type="ECO:0000256" key="1">
    <source>
        <dbReference type="SAM" id="MobiDB-lite"/>
    </source>
</evidence>
<proteinExistence type="predicted"/>
<gene>
    <name evidence="2" type="ORF">H5410_016874</name>
</gene>
<keyword evidence="3" id="KW-1185">Reference proteome</keyword>
<comment type="caution">
    <text evidence="2">The sequence shown here is derived from an EMBL/GenBank/DDBJ whole genome shotgun (WGS) entry which is preliminary data.</text>
</comment>
<evidence type="ECO:0000313" key="3">
    <source>
        <dbReference type="Proteomes" id="UP000824120"/>
    </source>
</evidence>
<reference evidence="2 3" key="1">
    <citation type="submission" date="2020-09" db="EMBL/GenBank/DDBJ databases">
        <title>De no assembly of potato wild relative species, Solanum commersonii.</title>
        <authorList>
            <person name="Cho K."/>
        </authorList>
    </citation>
    <scope>NUCLEOTIDE SEQUENCE [LARGE SCALE GENOMIC DNA]</scope>
    <source>
        <strain evidence="2">LZ3.2</strain>
        <tissue evidence="2">Leaf</tissue>
    </source>
</reference>
<dbReference type="Proteomes" id="UP000824120">
    <property type="component" value="Chromosome 3"/>
</dbReference>
<evidence type="ECO:0000313" key="2">
    <source>
        <dbReference type="EMBL" id="KAG5617050.1"/>
    </source>
</evidence>
<feature type="compositionally biased region" description="Basic residues" evidence="1">
    <location>
        <begin position="79"/>
        <end position="88"/>
    </location>
</feature>